<dbReference type="GO" id="GO:0005506">
    <property type="term" value="F:iron ion binding"/>
    <property type="evidence" value="ECO:0007669"/>
    <property type="project" value="InterPro"/>
</dbReference>
<dbReference type="Pfam" id="PF00067">
    <property type="entry name" value="p450"/>
    <property type="match status" value="1"/>
</dbReference>
<keyword evidence="7 9" id="KW-0503">Monooxygenase</keyword>
<keyword evidence="6 8" id="KW-0408">Iron</keyword>
<accession>A0A8H6VL47</accession>
<dbReference type="Gene3D" id="1.10.630.10">
    <property type="entry name" value="Cytochrome P450"/>
    <property type="match status" value="1"/>
</dbReference>
<dbReference type="PANTHER" id="PTHR24287">
    <property type="entry name" value="P450, PUTATIVE (EUROFUNG)-RELATED"/>
    <property type="match status" value="1"/>
</dbReference>
<dbReference type="PANTHER" id="PTHR24287:SF1">
    <property type="entry name" value="P450, PUTATIVE (EUROFUNG)-RELATED"/>
    <property type="match status" value="1"/>
</dbReference>
<dbReference type="PRINTS" id="PR01239">
    <property type="entry name" value="EP450IICYP52"/>
</dbReference>
<name>A0A8H6VL47_9PEZI</name>
<keyword evidence="4 8" id="KW-0479">Metal-binding</keyword>
<feature type="binding site" description="axial binding residue" evidence="8">
    <location>
        <position position="471"/>
    </location>
    <ligand>
        <name>heme</name>
        <dbReference type="ChEBI" id="CHEBI:30413"/>
    </ligand>
    <ligandPart>
        <name>Fe</name>
        <dbReference type="ChEBI" id="CHEBI:18248"/>
    </ligandPart>
</feature>
<dbReference type="InterPro" id="IPR002402">
    <property type="entry name" value="Cyt_P450_E_grp-II"/>
</dbReference>
<dbReference type="InterPro" id="IPR017972">
    <property type="entry name" value="Cyt_P450_CS"/>
</dbReference>
<dbReference type="InterPro" id="IPR047146">
    <property type="entry name" value="Cyt_P450_E_CYP52_fungi"/>
</dbReference>
<evidence type="ECO:0000256" key="5">
    <source>
        <dbReference type="ARBA" id="ARBA00023002"/>
    </source>
</evidence>
<dbReference type="OrthoDB" id="1470350at2759"/>
<evidence type="ECO:0000256" key="3">
    <source>
        <dbReference type="ARBA" id="ARBA00022617"/>
    </source>
</evidence>
<dbReference type="InterPro" id="IPR001128">
    <property type="entry name" value="Cyt_P450"/>
</dbReference>
<evidence type="ECO:0000256" key="4">
    <source>
        <dbReference type="ARBA" id="ARBA00022723"/>
    </source>
</evidence>
<dbReference type="AlphaFoldDB" id="A0A8H6VL47"/>
<comment type="cofactor">
    <cofactor evidence="1 8">
        <name>heme</name>
        <dbReference type="ChEBI" id="CHEBI:30413"/>
    </cofactor>
</comment>
<evidence type="ECO:0000256" key="6">
    <source>
        <dbReference type="ARBA" id="ARBA00023004"/>
    </source>
</evidence>
<evidence type="ECO:0000313" key="11">
    <source>
        <dbReference type="Proteomes" id="UP000660729"/>
    </source>
</evidence>
<dbReference type="EMBL" id="JABCIY010000025">
    <property type="protein sequence ID" value="KAF7196408.1"/>
    <property type="molecule type" value="Genomic_DNA"/>
</dbReference>
<comment type="similarity">
    <text evidence="2 9">Belongs to the cytochrome P450 family.</text>
</comment>
<dbReference type="InterPro" id="IPR036396">
    <property type="entry name" value="Cyt_P450_sf"/>
</dbReference>
<protein>
    <submittedName>
        <fullName evidence="10">Cytochrome P450 52A2</fullName>
    </submittedName>
</protein>
<keyword evidence="5 9" id="KW-0560">Oxidoreductase</keyword>
<dbReference type="InterPro" id="IPR002974">
    <property type="entry name" value="Cyt_P450_E_CYP52_ascomycetes"/>
</dbReference>
<keyword evidence="3 8" id="KW-0349">Heme</keyword>
<dbReference type="GO" id="GO:0020037">
    <property type="term" value="F:heme binding"/>
    <property type="evidence" value="ECO:0007669"/>
    <property type="project" value="InterPro"/>
</dbReference>
<sequence length="528" mass="59857">MSITFSQVVLLLLSYLTYRLILITWRHQQFKSFARRNGCEEPYNMSAGYGPWPFSALDGIARLRRIMKMKHTGVDILDDVFAELFEPAKTTKSTGFEGSVSVATIEPANLQAMLATQFKDFEVGQRRINQFYPLLGKSIFSSDGAFWDHSRAMFRPQFNREQINDLEDTERASNALIEAIGPIDANGWSKATEILPLLYNFTLDTATAFLFGESVNSQSIAIKESAGLTTASTDFASQKQFMSDFEIASKVMIDRIRLQTLYRLADGLEFRKAIARIRSFTDTFVQKALDPLARKRQANKKYNLLSALVEQTQDHTELQNQTLAILVAGRDTTSGLLGWCFARLAIHDKIFAKLRSIIIKDFQNDTDVTFSKLKGCRYLHHFLNEVLRLHPLVPVNNRVAAKNTTLPLGGGPDGKAPVAIPAGQTIVFSVYLMHRRKDLWGEDALEFRPERWEERIPAWQFLPFSGGPRICLGQQFALIEASYVLVRILQHFDAIEPVDRAEMLRLRKAVGLTMWPADQVRVRLHKAS</sequence>
<dbReference type="PRINTS" id="PR00464">
    <property type="entry name" value="EP450II"/>
</dbReference>
<evidence type="ECO:0000256" key="7">
    <source>
        <dbReference type="ARBA" id="ARBA00023033"/>
    </source>
</evidence>
<dbReference type="SUPFAM" id="SSF48264">
    <property type="entry name" value="Cytochrome P450"/>
    <property type="match status" value="1"/>
</dbReference>
<dbReference type="GO" id="GO:0016712">
    <property type="term" value="F:oxidoreductase activity, acting on paired donors, with incorporation or reduction of molecular oxygen, reduced flavin or flavoprotein as one donor, and incorporation of one atom of oxygen"/>
    <property type="evidence" value="ECO:0007669"/>
    <property type="project" value="InterPro"/>
</dbReference>
<evidence type="ECO:0000256" key="1">
    <source>
        <dbReference type="ARBA" id="ARBA00001971"/>
    </source>
</evidence>
<evidence type="ECO:0000256" key="8">
    <source>
        <dbReference type="PIRSR" id="PIRSR602402-1"/>
    </source>
</evidence>
<gene>
    <name evidence="10" type="ORF">HII31_02136</name>
</gene>
<dbReference type="Proteomes" id="UP000660729">
    <property type="component" value="Unassembled WGS sequence"/>
</dbReference>
<evidence type="ECO:0000256" key="9">
    <source>
        <dbReference type="RuleBase" id="RU000461"/>
    </source>
</evidence>
<evidence type="ECO:0000256" key="2">
    <source>
        <dbReference type="ARBA" id="ARBA00010617"/>
    </source>
</evidence>
<keyword evidence="11" id="KW-1185">Reference proteome</keyword>
<dbReference type="PRINTS" id="PR00385">
    <property type="entry name" value="P450"/>
</dbReference>
<evidence type="ECO:0000313" key="10">
    <source>
        <dbReference type="EMBL" id="KAF7196408.1"/>
    </source>
</evidence>
<dbReference type="PROSITE" id="PS00086">
    <property type="entry name" value="CYTOCHROME_P450"/>
    <property type="match status" value="1"/>
</dbReference>
<proteinExistence type="inferred from homology"/>
<comment type="caution">
    <text evidence="10">The sequence shown here is derived from an EMBL/GenBank/DDBJ whole genome shotgun (WGS) entry which is preliminary data.</text>
</comment>
<dbReference type="CDD" id="cd11063">
    <property type="entry name" value="CYP52"/>
    <property type="match status" value="1"/>
</dbReference>
<reference evidence="10" key="1">
    <citation type="submission" date="2020-04" db="EMBL/GenBank/DDBJ databases">
        <title>Draft genome resource of the tomato pathogen Pseudocercospora fuligena.</title>
        <authorList>
            <person name="Zaccaron A."/>
        </authorList>
    </citation>
    <scope>NUCLEOTIDE SEQUENCE</scope>
    <source>
        <strain evidence="10">PF001</strain>
    </source>
</reference>
<organism evidence="10 11">
    <name type="scientific">Pseudocercospora fuligena</name>
    <dbReference type="NCBI Taxonomy" id="685502"/>
    <lineage>
        <taxon>Eukaryota</taxon>
        <taxon>Fungi</taxon>
        <taxon>Dikarya</taxon>
        <taxon>Ascomycota</taxon>
        <taxon>Pezizomycotina</taxon>
        <taxon>Dothideomycetes</taxon>
        <taxon>Dothideomycetidae</taxon>
        <taxon>Mycosphaerellales</taxon>
        <taxon>Mycosphaerellaceae</taxon>
        <taxon>Pseudocercospora</taxon>
    </lineage>
</organism>